<reference evidence="12" key="1">
    <citation type="journal article" date="2014" name="BMC Evol. Biol.">
        <title>Evolutionary origins of sensation in metazoans: functional evidence for a new sensory organ in sponges.</title>
        <authorList>
            <person name="Ludeman D.A."/>
            <person name="Farrar N."/>
            <person name="Riesgo A."/>
            <person name="Paps J."/>
            <person name="Leys S.P."/>
        </authorList>
    </citation>
    <scope>NUCLEOTIDE SEQUENCE</scope>
</reference>
<feature type="region of interest" description="Disordered" evidence="9">
    <location>
        <begin position="573"/>
        <end position="603"/>
    </location>
</feature>
<feature type="transmembrane region" description="Helical" evidence="10">
    <location>
        <begin position="246"/>
        <end position="265"/>
    </location>
</feature>
<feature type="transmembrane region" description="Helical" evidence="10">
    <location>
        <begin position="385"/>
        <end position="407"/>
    </location>
</feature>
<protein>
    <submittedName>
        <fullName evidence="12">Transient receptor potential C-like protein</fullName>
    </submittedName>
</protein>
<dbReference type="PROSITE" id="PS50297">
    <property type="entry name" value="ANK_REP_REGION"/>
    <property type="match status" value="1"/>
</dbReference>
<feature type="repeat" description="ANK" evidence="8">
    <location>
        <begin position="17"/>
        <end position="51"/>
    </location>
</feature>
<sequence>MQTAIDKGVDHTKSDREGNTPLHYAAAAVDDNHEVIELLIGDACDTNAANSKAQTPLCFAVLSNQVTNIVPLIRSSADIRKAGLQKLRIEKLQLLARPEMIQASAEPLKFVLELSYLYRHWGYNHPLQKARYEALSMEMEELAVSMVDSAPPVLLLKVLTNEIVEMAISDRCKKFIAHASVLQALKRSWAGENSLPLRLILSLTFVFILKAMVRPFVFFCIWPFLLVRDSCCCITWDSLRPIAEPIIIYTAHVISYSVFVVLLLIDALKLDRIEAILDGLLLVIFIFVFGLILQEIRSFLRLERRFYFSGLDYKMDISMLVLFVLFFILRAIAYFTTDNLVLLRGSCYFLGPATVLACVRVLRYLSWHPVIGPVQRAISKIVEEILLFLVILMVFLTAFAAGITNVYRGTRFVFNETVRANATNCPAADFSGVWISGASLFWALFGLLERQDMENCSGAEETAGQITMAVWLVSSVVILLNMLIAVVTNKFDEVEENADTEWKFTRAELLMQVKHTHSIPIPFNILNEIVDLLEFLFRKRRPNLEAAMWMSLIPLTTVTPERRFEAQKELLQTLKRKEEREGMESPSTKSDMRKVSEQLHELK</sequence>
<feature type="transmembrane region" description="Helical" evidence="10">
    <location>
        <begin position="427"/>
        <end position="448"/>
    </location>
</feature>
<evidence type="ECO:0000256" key="3">
    <source>
        <dbReference type="ARBA" id="ARBA00022692"/>
    </source>
</evidence>
<keyword evidence="4 10" id="KW-1133">Transmembrane helix</keyword>
<dbReference type="PROSITE" id="PS50088">
    <property type="entry name" value="ANK_REPEAT"/>
    <property type="match status" value="1"/>
</dbReference>
<feature type="transmembrane region" description="Helical" evidence="10">
    <location>
        <begin position="199"/>
        <end position="226"/>
    </location>
</feature>
<dbReference type="Pfam" id="PF12796">
    <property type="entry name" value="Ank_2"/>
    <property type="match status" value="1"/>
</dbReference>
<evidence type="ECO:0000256" key="10">
    <source>
        <dbReference type="SAM" id="Phobius"/>
    </source>
</evidence>
<dbReference type="Pfam" id="PF00520">
    <property type="entry name" value="Ion_trans"/>
    <property type="match status" value="1"/>
</dbReference>
<dbReference type="Gene3D" id="1.10.287.70">
    <property type="match status" value="1"/>
</dbReference>
<feature type="transmembrane region" description="Helical" evidence="10">
    <location>
        <begin position="277"/>
        <end position="297"/>
    </location>
</feature>
<organism evidence="12">
    <name type="scientific">Corticium candelabrum</name>
    <name type="common">Sponge</name>
    <dbReference type="NCBI Taxonomy" id="121492"/>
    <lineage>
        <taxon>Eukaryota</taxon>
        <taxon>Metazoa</taxon>
        <taxon>Porifera</taxon>
        <taxon>Homoscleromorpha</taxon>
        <taxon>Homosclerophorida</taxon>
        <taxon>Plakinidae</taxon>
        <taxon>Corticium</taxon>
    </lineage>
</organism>
<dbReference type="InterPro" id="IPR005821">
    <property type="entry name" value="Ion_trans_dom"/>
</dbReference>
<dbReference type="AlphaFoldDB" id="A0A090XDW7"/>
<dbReference type="PRINTS" id="PR01097">
    <property type="entry name" value="TRNSRECEPTRP"/>
</dbReference>
<dbReference type="InterPro" id="IPR002153">
    <property type="entry name" value="TRPC_channel"/>
</dbReference>
<dbReference type="PANTHER" id="PTHR10117">
    <property type="entry name" value="TRANSIENT RECEPTOR POTENTIAL CHANNEL"/>
    <property type="match status" value="1"/>
</dbReference>
<dbReference type="InterPro" id="IPR002110">
    <property type="entry name" value="Ankyrin_rpt"/>
</dbReference>
<dbReference type="GO" id="GO:0005886">
    <property type="term" value="C:plasma membrane"/>
    <property type="evidence" value="ECO:0007669"/>
    <property type="project" value="TreeGrafter"/>
</dbReference>
<dbReference type="SUPFAM" id="SSF48403">
    <property type="entry name" value="Ankyrin repeat"/>
    <property type="match status" value="1"/>
</dbReference>
<dbReference type="GO" id="GO:0051480">
    <property type="term" value="P:regulation of cytosolic calcium ion concentration"/>
    <property type="evidence" value="ECO:0007669"/>
    <property type="project" value="TreeGrafter"/>
</dbReference>
<feature type="non-terminal residue" evidence="12">
    <location>
        <position position="603"/>
    </location>
</feature>
<dbReference type="EMBL" id="GAQT01000005">
    <property type="protein sequence ID" value="JAC94710.1"/>
    <property type="molecule type" value="mRNA"/>
</dbReference>
<keyword evidence="6 10" id="KW-0472">Membrane</keyword>
<evidence type="ECO:0000256" key="6">
    <source>
        <dbReference type="ARBA" id="ARBA00023136"/>
    </source>
</evidence>
<evidence type="ECO:0000259" key="11">
    <source>
        <dbReference type="Pfam" id="PF00520"/>
    </source>
</evidence>
<dbReference type="GO" id="GO:0034703">
    <property type="term" value="C:cation channel complex"/>
    <property type="evidence" value="ECO:0007669"/>
    <property type="project" value="TreeGrafter"/>
</dbReference>
<evidence type="ECO:0000256" key="2">
    <source>
        <dbReference type="ARBA" id="ARBA00022448"/>
    </source>
</evidence>
<evidence type="ECO:0000256" key="4">
    <source>
        <dbReference type="ARBA" id="ARBA00022989"/>
    </source>
</evidence>
<evidence type="ECO:0000256" key="8">
    <source>
        <dbReference type="PROSITE-ProRule" id="PRU00023"/>
    </source>
</evidence>
<dbReference type="GO" id="GO:0015279">
    <property type="term" value="F:store-operated calcium channel activity"/>
    <property type="evidence" value="ECO:0007669"/>
    <property type="project" value="TreeGrafter"/>
</dbReference>
<feature type="transmembrane region" description="Helical" evidence="10">
    <location>
        <begin position="468"/>
        <end position="487"/>
    </location>
</feature>
<evidence type="ECO:0000256" key="1">
    <source>
        <dbReference type="ARBA" id="ARBA00004141"/>
    </source>
</evidence>
<evidence type="ECO:0000256" key="5">
    <source>
        <dbReference type="ARBA" id="ARBA00023065"/>
    </source>
</evidence>
<dbReference type="PANTHER" id="PTHR10117:SF54">
    <property type="entry name" value="TRANSIENT RECEPTOR POTENTIAL-GAMMA PROTEIN"/>
    <property type="match status" value="1"/>
</dbReference>
<evidence type="ECO:0000256" key="7">
    <source>
        <dbReference type="ARBA" id="ARBA00023303"/>
    </source>
</evidence>
<dbReference type="Gene3D" id="1.25.40.20">
    <property type="entry name" value="Ankyrin repeat-containing domain"/>
    <property type="match status" value="1"/>
</dbReference>
<keyword evidence="7" id="KW-0407">Ion channel</keyword>
<feature type="domain" description="Ion transport" evidence="11">
    <location>
        <begin position="272"/>
        <end position="498"/>
    </location>
</feature>
<feature type="compositionally biased region" description="Basic and acidic residues" evidence="9">
    <location>
        <begin position="7"/>
        <end position="18"/>
    </location>
</feature>
<proteinExistence type="evidence at transcript level"/>
<feature type="transmembrane region" description="Helical" evidence="10">
    <location>
        <begin position="317"/>
        <end position="335"/>
    </location>
</feature>
<dbReference type="InterPro" id="IPR036770">
    <property type="entry name" value="Ankyrin_rpt-contain_sf"/>
</dbReference>
<feature type="transmembrane region" description="Helical" evidence="10">
    <location>
        <begin position="347"/>
        <end position="365"/>
    </location>
</feature>
<comment type="subcellular location">
    <subcellularLocation>
        <location evidence="1">Membrane</location>
        <topology evidence="1">Multi-pass membrane protein</topology>
    </subcellularLocation>
</comment>
<evidence type="ECO:0000256" key="9">
    <source>
        <dbReference type="SAM" id="MobiDB-lite"/>
    </source>
</evidence>
<keyword evidence="12" id="KW-0675">Receptor</keyword>
<keyword evidence="8" id="KW-0040">ANK repeat</keyword>
<accession>A0A090XDW7</accession>
<keyword evidence="5" id="KW-0406">Ion transport</keyword>
<keyword evidence="2" id="KW-0813">Transport</keyword>
<name>A0A090XDW7_CORC0</name>
<keyword evidence="3 10" id="KW-0812">Transmembrane</keyword>
<feature type="compositionally biased region" description="Basic and acidic residues" evidence="9">
    <location>
        <begin position="590"/>
        <end position="603"/>
    </location>
</feature>
<evidence type="ECO:0000313" key="12">
    <source>
        <dbReference type="EMBL" id="JAC94710.1"/>
    </source>
</evidence>
<feature type="region of interest" description="Disordered" evidence="9">
    <location>
        <begin position="1"/>
        <end position="20"/>
    </location>
</feature>
<dbReference type="GO" id="GO:0070679">
    <property type="term" value="F:inositol 1,4,5 trisphosphate binding"/>
    <property type="evidence" value="ECO:0007669"/>
    <property type="project" value="TreeGrafter"/>
</dbReference>
<dbReference type="SMART" id="SM00248">
    <property type="entry name" value="ANK"/>
    <property type="match status" value="2"/>
</dbReference>